<organism evidence="2 3">
    <name type="scientific">Streptomyces finlayi</name>
    <dbReference type="NCBI Taxonomy" id="67296"/>
    <lineage>
        <taxon>Bacteria</taxon>
        <taxon>Bacillati</taxon>
        <taxon>Actinomycetota</taxon>
        <taxon>Actinomycetes</taxon>
        <taxon>Kitasatosporales</taxon>
        <taxon>Streptomycetaceae</taxon>
        <taxon>Streptomyces</taxon>
    </lineage>
</organism>
<dbReference type="GO" id="GO:0005737">
    <property type="term" value="C:cytoplasm"/>
    <property type="evidence" value="ECO:0007669"/>
    <property type="project" value="TreeGrafter"/>
</dbReference>
<dbReference type="GO" id="GO:0031177">
    <property type="term" value="F:phosphopantetheine binding"/>
    <property type="evidence" value="ECO:0007669"/>
    <property type="project" value="TreeGrafter"/>
</dbReference>
<evidence type="ECO:0000313" key="3">
    <source>
        <dbReference type="Proteomes" id="UP000515307"/>
    </source>
</evidence>
<dbReference type="PANTHER" id="PTHR45527:SF1">
    <property type="entry name" value="FATTY ACID SYNTHASE"/>
    <property type="match status" value="1"/>
</dbReference>
<dbReference type="GO" id="GO:0043041">
    <property type="term" value="P:amino acid activation for nonribosomal peptide biosynthetic process"/>
    <property type="evidence" value="ECO:0007669"/>
    <property type="project" value="TreeGrafter"/>
</dbReference>
<dbReference type="Pfam" id="PF13193">
    <property type="entry name" value="AMP-binding_C"/>
    <property type="match status" value="1"/>
</dbReference>
<evidence type="ECO:0000313" key="2">
    <source>
        <dbReference type="EMBL" id="QNE75860.1"/>
    </source>
</evidence>
<sequence>MNTDDRTVLGAPLTLTELFTRSAAAHGDSPAVSDDSGRRLTYAELDRASAELAQRLIDEGVRREDRVGIHRERDVDLVISILGVLRAGAAYVAVDLRYPKARRELMLRAADGRLTLVGPGEREQLGDQVRTMVWQYDAARALADAPKAGLPEPVLHDAACVLFTSGSTGTPKGVVVEHHNLVHFAVNPLLPQLSPADRVAQIANISFDTFHWELWSSLWAGAEIVMMPSVPDLVKGDPGRELRRRRITALLSPTMAFNHIAAEDADVFSSLRVLQTGGDVVRPAACRDVLASKFSGRLVNLYGPTEGTTAATAFTITDVAPDATSVPIGAGLAGVRLHVLDAGLRPVPKGTPGELHIGGDGVTRGYLRDPARTAERFLPDPFGTPGSVMYATGDLVSERPDGVLDYLGRNDDQVKIRGYRVEPREVERSLLACSGVLDVAVLPQGEGQDKRLVAFVVPQGRTTMPEVRAYAEATIPDYQVPSEFVQVPEIQSTPHGKRDTAALLQLLGDRDRRRSDYVAPRTDSERYLTTVWEELLGTERISVNDDFFELGGNSMLAFRMSRRINRDQAAGLGLEDVLGNTVLSDMALALDASRSKGEDA</sequence>
<evidence type="ECO:0000259" key="1">
    <source>
        <dbReference type="PROSITE" id="PS50075"/>
    </source>
</evidence>
<dbReference type="Pfam" id="PF00501">
    <property type="entry name" value="AMP-binding"/>
    <property type="match status" value="1"/>
</dbReference>
<dbReference type="InterPro" id="IPR009081">
    <property type="entry name" value="PP-bd_ACP"/>
</dbReference>
<dbReference type="SUPFAM" id="SSF56801">
    <property type="entry name" value="Acetyl-CoA synthetase-like"/>
    <property type="match status" value="1"/>
</dbReference>
<gene>
    <name evidence="2" type="ORF">F0344_15545</name>
</gene>
<dbReference type="Gene3D" id="3.30.300.30">
    <property type="match status" value="1"/>
</dbReference>
<dbReference type="RefSeq" id="WP_185299362.1">
    <property type="nucleotide sequence ID" value="NZ_CP045702.1"/>
</dbReference>
<dbReference type="AlphaFoldDB" id="A0A7G7BKJ5"/>
<dbReference type="InterPro" id="IPR020845">
    <property type="entry name" value="AMP-binding_CS"/>
</dbReference>
<dbReference type="InterPro" id="IPR025110">
    <property type="entry name" value="AMP-bd_C"/>
</dbReference>
<accession>A0A7G7BKJ5</accession>
<name>A0A7G7BKJ5_9ACTN</name>
<dbReference type="SUPFAM" id="SSF47336">
    <property type="entry name" value="ACP-like"/>
    <property type="match status" value="1"/>
</dbReference>
<keyword evidence="3" id="KW-1185">Reference proteome</keyword>
<dbReference type="Proteomes" id="UP000515307">
    <property type="component" value="Chromosome"/>
</dbReference>
<dbReference type="Gene3D" id="1.10.1200.10">
    <property type="entry name" value="ACP-like"/>
    <property type="match status" value="1"/>
</dbReference>
<dbReference type="GO" id="GO:0044550">
    <property type="term" value="P:secondary metabolite biosynthetic process"/>
    <property type="evidence" value="ECO:0007669"/>
    <property type="project" value="TreeGrafter"/>
</dbReference>
<dbReference type="Gene3D" id="3.40.50.980">
    <property type="match status" value="2"/>
</dbReference>
<dbReference type="InterPro" id="IPR010071">
    <property type="entry name" value="AA_adenyl_dom"/>
</dbReference>
<dbReference type="Gene3D" id="2.30.38.10">
    <property type="entry name" value="Luciferase, Domain 3"/>
    <property type="match status" value="1"/>
</dbReference>
<dbReference type="InterPro" id="IPR045851">
    <property type="entry name" value="AMP-bd_C_sf"/>
</dbReference>
<dbReference type="CDD" id="cd05930">
    <property type="entry name" value="A_NRPS"/>
    <property type="match status" value="1"/>
</dbReference>
<dbReference type="KEGG" id="sfiy:F0344_15545"/>
<feature type="domain" description="Carrier" evidence="1">
    <location>
        <begin position="519"/>
        <end position="594"/>
    </location>
</feature>
<dbReference type="PROSITE" id="PS50075">
    <property type="entry name" value="CARRIER"/>
    <property type="match status" value="1"/>
</dbReference>
<dbReference type="PROSITE" id="PS00455">
    <property type="entry name" value="AMP_BINDING"/>
    <property type="match status" value="1"/>
</dbReference>
<dbReference type="InterPro" id="IPR036736">
    <property type="entry name" value="ACP-like_sf"/>
</dbReference>
<dbReference type="Pfam" id="PF00550">
    <property type="entry name" value="PP-binding"/>
    <property type="match status" value="1"/>
</dbReference>
<dbReference type="NCBIfam" id="TIGR01733">
    <property type="entry name" value="AA-adenyl-dom"/>
    <property type="match status" value="1"/>
</dbReference>
<dbReference type="EMBL" id="CP045702">
    <property type="protein sequence ID" value="QNE75860.1"/>
    <property type="molecule type" value="Genomic_DNA"/>
</dbReference>
<reference evidence="3" key="1">
    <citation type="submission" date="2019-10" db="EMBL/GenBank/DDBJ databases">
        <title>Antimicrobial potential of Antarctic Bacteria.</title>
        <authorList>
            <person name="Benaud N."/>
            <person name="Edwards R.J."/>
            <person name="Ferrari B.C."/>
        </authorList>
    </citation>
    <scope>NUCLEOTIDE SEQUENCE [LARGE SCALE GENOMIC DNA]</scope>
    <source>
        <strain evidence="3">NBSH44</strain>
    </source>
</reference>
<proteinExistence type="predicted"/>
<protein>
    <submittedName>
        <fullName evidence="2">Amino acid adenylation domain-containing protein</fullName>
    </submittedName>
</protein>
<dbReference type="PANTHER" id="PTHR45527">
    <property type="entry name" value="NONRIBOSOMAL PEPTIDE SYNTHETASE"/>
    <property type="match status" value="1"/>
</dbReference>
<dbReference type="InterPro" id="IPR000873">
    <property type="entry name" value="AMP-dep_synth/lig_dom"/>
</dbReference>